<feature type="compositionally biased region" description="Basic residues" evidence="1">
    <location>
        <begin position="248"/>
        <end position="261"/>
    </location>
</feature>
<feature type="region of interest" description="Disordered" evidence="1">
    <location>
        <begin position="58"/>
        <end position="99"/>
    </location>
</feature>
<evidence type="ECO:0000313" key="2">
    <source>
        <dbReference type="EMBL" id="CAB0017415.1"/>
    </source>
</evidence>
<feature type="compositionally biased region" description="Basic residues" evidence="1">
    <location>
        <begin position="270"/>
        <end position="282"/>
    </location>
</feature>
<evidence type="ECO:0000313" key="3">
    <source>
        <dbReference type="Proteomes" id="UP000479000"/>
    </source>
</evidence>
<dbReference type="EMBL" id="CADCXU010031404">
    <property type="protein sequence ID" value="CAB0017415.1"/>
    <property type="molecule type" value="Genomic_DNA"/>
</dbReference>
<gene>
    <name evidence="2" type="ORF">NTEN_LOCUS21430</name>
</gene>
<protein>
    <submittedName>
        <fullName evidence="2">Uncharacterized protein</fullName>
    </submittedName>
</protein>
<feature type="region of interest" description="Disordered" evidence="1">
    <location>
        <begin position="1"/>
        <end position="30"/>
    </location>
</feature>
<dbReference type="AlphaFoldDB" id="A0A6H5HJX0"/>
<name>A0A6H5HJX0_9HEMI</name>
<reference evidence="2 3" key="1">
    <citation type="submission" date="2020-02" db="EMBL/GenBank/DDBJ databases">
        <authorList>
            <person name="Ferguson B K."/>
        </authorList>
    </citation>
    <scope>NUCLEOTIDE SEQUENCE [LARGE SCALE GENOMIC DNA]</scope>
</reference>
<dbReference type="Proteomes" id="UP000479000">
    <property type="component" value="Unassembled WGS sequence"/>
</dbReference>
<feature type="region of interest" description="Disordered" evidence="1">
    <location>
        <begin position="371"/>
        <end position="408"/>
    </location>
</feature>
<organism evidence="2 3">
    <name type="scientific">Nesidiocoris tenuis</name>
    <dbReference type="NCBI Taxonomy" id="355587"/>
    <lineage>
        <taxon>Eukaryota</taxon>
        <taxon>Metazoa</taxon>
        <taxon>Ecdysozoa</taxon>
        <taxon>Arthropoda</taxon>
        <taxon>Hexapoda</taxon>
        <taxon>Insecta</taxon>
        <taxon>Pterygota</taxon>
        <taxon>Neoptera</taxon>
        <taxon>Paraneoptera</taxon>
        <taxon>Hemiptera</taxon>
        <taxon>Heteroptera</taxon>
        <taxon>Panheteroptera</taxon>
        <taxon>Cimicomorpha</taxon>
        <taxon>Miridae</taxon>
        <taxon>Dicyphina</taxon>
        <taxon>Nesidiocoris</taxon>
    </lineage>
</organism>
<feature type="region of interest" description="Disordered" evidence="1">
    <location>
        <begin position="210"/>
        <end position="292"/>
    </location>
</feature>
<evidence type="ECO:0000256" key="1">
    <source>
        <dbReference type="SAM" id="MobiDB-lite"/>
    </source>
</evidence>
<feature type="compositionally biased region" description="Basic and acidic residues" evidence="1">
    <location>
        <begin position="385"/>
        <end position="399"/>
    </location>
</feature>
<accession>A0A6H5HJX0</accession>
<keyword evidence="3" id="KW-1185">Reference proteome</keyword>
<proteinExistence type="predicted"/>
<feature type="compositionally biased region" description="Basic residues" evidence="1">
    <location>
        <begin position="219"/>
        <end position="240"/>
    </location>
</feature>
<sequence>MLRPVVGQPDLARSSHPAARTGGNPSDANPLQILQNFRKREFCFFIPVKNAYRIPSTAGETGVARRQRSSQTRDRHHRTQNPESREAESKGQPMAPINPADVDSSIVTAIPAQPIAGHPQGYDESAYYPPAHLRVLQTATIDFMQDNEIDQPEAVEAPSAIPTMTFANQSFPPAEPPTIPPAATHRIEIQEPYQNFPQCFPPFRFFEKQSSLSMSSSGRTRRKAGRRPGRNRRPTRRNPRPRSNSRSARGRHCLPTRRRRRIWEAAMTSGRRKPNSGRKTRPPRTTVSSQLDPAVVEEVEEETEAAPAAIGTTRAATAAVDRIAAPEAPKVADEADTAVASGARAASTIETGTAKVAAALVTIATRIPAEAADTKMATGASGAKGRAEDRRGSRSKADRVSISSSSFS</sequence>